<dbReference type="EMBL" id="BBNU01000011">
    <property type="protein sequence ID" value="GAL80705.1"/>
    <property type="molecule type" value="Genomic_DNA"/>
</dbReference>
<reference evidence="2 3" key="1">
    <citation type="journal article" date="2014" name="Genome Announc.">
        <title>Draft Genome Sequences of Marine Flavobacterium Algibacter lectus Strains SS8 and NR4.</title>
        <authorList>
            <person name="Takatani N."/>
            <person name="Nakanishi M."/>
            <person name="Meirelles P."/>
            <person name="Mino S."/>
            <person name="Suda W."/>
            <person name="Oshima K."/>
            <person name="Hattori M."/>
            <person name="Ohkuma M."/>
            <person name="Hosokawa M."/>
            <person name="Miyashita K."/>
            <person name="Thompson F.L."/>
            <person name="Niwa A."/>
            <person name="Sawabe T."/>
            <person name="Sawabe T."/>
        </authorList>
    </citation>
    <scope>NUCLEOTIDE SEQUENCE [LARGE SCALE GENOMIC DNA]</scope>
    <source>
        <strain evidence="3">JCM19274</strain>
    </source>
</reference>
<evidence type="ECO:0000313" key="2">
    <source>
        <dbReference type="EMBL" id="GAL80705.1"/>
    </source>
</evidence>
<dbReference type="EC" id="5.3.3.4" evidence="2"/>
<name>A0A090WU98_9FLAO</name>
<dbReference type="AlphaFoldDB" id="A0A090WU98"/>
<proteinExistence type="predicted"/>
<evidence type="ECO:0000259" key="1">
    <source>
        <dbReference type="Pfam" id="PF13378"/>
    </source>
</evidence>
<evidence type="ECO:0000313" key="3">
    <source>
        <dbReference type="Proteomes" id="UP000029643"/>
    </source>
</evidence>
<dbReference type="InterPro" id="IPR029065">
    <property type="entry name" value="Enolase_C-like"/>
</dbReference>
<comment type="caution">
    <text evidence="2">The sequence shown here is derived from an EMBL/GenBank/DDBJ whole genome shotgun (WGS) entry which is preliminary data.</text>
</comment>
<dbReference type="Proteomes" id="UP000029643">
    <property type="component" value="Unassembled WGS sequence"/>
</dbReference>
<dbReference type="Pfam" id="PF13378">
    <property type="entry name" value="MR_MLE_C"/>
    <property type="match status" value="1"/>
</dbReference>
<dbReference type="GO" id="GO:0016159">
    <property type="term" value="F:muconolactone delta-isomerase activity"/>
    <property type="evidence" value="ECO:0007669"/>
    <property type="project" value="UniProtKB-EC"/>
</dbReference>
<feature type="domain" description="Enolase C-terminal" evidence="1">
    <location>
        <begin position="3"/>
        <end position="66"/>
    </location>
</feature>
<keyword evidence="2" id="KW-0413">Isomerase</keyword>
<sequence>MGEIVDKTGFPLAMGENLHTIHEFEYAFDQAKLSFIQPDASNCGGITGWLAAARLADKHGFLLALTVCKNCM</sequence>
<dbReference type="Gene3D" id="3.20.20.120">
    <property type="entry name" value="Enolase-like C-terminal domain"/>
    <property type="match status" value="1"/>
</dbReference>
<organism evidence="2 3">
    <name type="scientific">Algibacter lectus</name>
    <dbReference type="NCBI Taxonomy" id="221126"/>
    <lineage>
        <taxon>Bacteria</taxon>
        <taxon>Pseudomonadati</taxon>
        <taxon>Bacteroidota</taxon>
        <taxon>Flavobacteriia</taxon>
        <taxon>Flavobacteriales</taxon>
        <taxon>Flavobacteriaceae</taxon>
        <taxon>Algibacter</taxon>
    </lineage>
</organism>
<protein>
    <submittedName>
        <fullName evidence="2">Muconolactone isomerase</fullName>
        <ecNumber evidence="2">5.3.3.4</ecNumber>
    </submittedName>
</protein>
<dbReference type="InterPro" id="IPR036849">
    <property type="entry name" value="Enolase-like_C_sf"/>
</dbReference>
<dbReference type="GO" id="GO:0016854">
    <property type="term" value="F:racemase and epimerase activity"/>
    <property type="evidence" value="ECO:0007669"/>
    <property type="project" value="UniProtKB-ARBA"/>
</dbReference>
<dbReference type="SUPFAM" id="SSF51604">
    <property type="entry name" value="Enolase C-terminal domain-like"/>
    <property type="match status" value="1"/>
</dbReference>
<gene>
    <name evidence="2" type="ORF">JCM19274_1331</name>
</gene>
<accession>A0A090WU98</accession>